<dbReference type="AlphaFoldDB" id="F6EWX0"/>
<evidence type="ECO:0000259" key="1">
    <source>
        <dbReference type="Pfam" id="PF05899"/>
    </source>
</evidence>
<reference evidence="2 3" key="1">
    <citation type="submission" date="2011-05" db="EMBL/GenBank/DDBJ databases">
        <title>Complete sequence of chromosome 1 of Sphingobium chlorophenolicum L-1.</title>
        <authorList>
            <consortium name="US DOE Joint Genome Institute"/>
            <person name="Lucas S."/>
            <person name="Han J."/>
            <person name="Lapidus A."/>
            <person name="Cheng J.-F."/>
            <person name="Goodwin L."/>
            <person name="Pitluck S."/>
            <person name="Peters L."/>
            <person name="Daligault H."/>
            <person name="Han C."/>
            <person name="Tapia R."/>
            <person name="Land M."/>
            <person name="Hauser L."/>
            <person name="Kyrpides N."/>
            <person name="Ivanova N."/>
            <person name="Pagani I."/>
            <person name="Turner P."/>
            <person name="Copley S."/>
            <person name="Woyke T."/>
        </authorList>
    </citation>
    <scope>NUCLEOTIDE SEQUENCE [LARGE SCALE GENOMIC DNA]</scope>
    <source>
        <strain evidence="2 3">L-1</strain>
    </source>
</reference>
<dbReference type="Gene3D" id="2.60.120.10">
    <property type="entry name" value="Jelly Rolls"/>
    <property type="match status" value="1"/>
</dbReference>
<name>F6EWX0_SPHCR</name>
<dbReference type="HOGENOM" id="CLU_135055_0_0_5"/>
<dbReference type="InterPro" id="IPR011051">
    <property type="entry name" value="RmlC_Cupin_sf"/>
</dbReference>
<evidence type="ECO:0000313" key="2">
    <source>
        <dbReference type="EMBL" id="AEG48133.1"/>
    </source>
</evidence>
<dbReference type="Pfam" id="PF05899">
    <property type="entry name" value="Cupin_3"/>
    <property type="match status" value="1"/>
</dbReference>
<dbReference type="Proteomes" id="UP000007150">
    <property type="component" value="Chromosome 1"/>
</dbReference>
<sequence>MTPLKADAIPALDSWGTVADIGSEILDGECAASGKMIHGAPTDAVSCGFFAVTKGKFRMTYPFTEHAVVLEGSLTLTDEGTGVSTTYTAGEGWFVEKGAVILWDVHSDRFVKNYLAVV</sequence>
<dbReference type="InterPro" id="IPR014710">
    <property type="entry name" value="RmlC-like_jellyroll"/>
</dbReference>
<keyword evidence="3" id="KW-1185">Reference proteome</keyword>
<dbReference type="STRING" id="690566.Sphch_0435"/>
<gene>
    <name evidence="2" type="ORF">Sphch_0435</name>
</gene>
<dbReference type="PANTHER" id="PTHR40943:SF1">
    <property type="entry name" value="CYTOPLASMIC PROTEIN"/>
    <property type="match status" value="1"/>
</dbReference>
<protein>
    <recommendedName>
        <fullName evidence="1">(S)-ureidoglycine aminohydrolase cupin domain-containing protein</fullName>
    </recommendedName>
</protein>
<dbReference type="InterPro" id="IPR008579">
    <property type="entry name" value="UGlyAH_Cupin_dom"/>
</dbReference>
<dbReference type="KEGG" id="sch:Sphch_0435"/>
<proteinExistence type="predicted"/>
<dbReference type="EMBL" id="CP002798">
    <property type="protein sequence ID" value="AEG48133.1"/>
    <property type="molecule type" value="Genomic_DNA"/>
</dbReference>
<dbReference type="SUPFAM" id="SSF51182">
    <property type="entry name" value="RmlC-like cupins"/>
    <property type="match status" value="1"/>
</dbReference>
<dbReference type="PANTHER" id="PTHR40943">
    <property type="entry name" value="CYTOPLASMIC PROTEIN-RELATED"/>
    <property type="match status" value="1"/>
</dbReference>
<evidence type="ECO:0000313" key="3">
    <source>
        <dbReference type="Proteomes" id="UP000007150"/>
    </source>
</evidence>
<feature type="domain" description="(S)-ureidoglycine aminohydrolase cupin" evidence="1">
    <location>
        <begin position="40"/>
        <end position="114"/>
    </location>
</feature>
<dbReference type="RefSeq" id="WP_013846399.1">
    <property type="nucleotide sequence ID" value="NC_015593.1"/>
</dbReference>
<accession>F6EWX0</accession>
<organism evidence="2 3">
    <name type="scientific">Sphingobium chlorophenolicum L-1</name>
    <dbReference type="NCBI Taxonomy" id="690566"/>
    <lineage>
        <taxon>Bacteria</taxon>
        <taxon>Pseudomonadati</taxon>
        <taxon>Pseudomonadota</taxon>
        <taxon>Alphaproteobacteria</taxon>
        <taxon>Sphingomonadales</taxon>
        <taxon>Sphingomonadaceae</taxon>
        <taxon>Sphingobium</taxon>
    </lineage>
</organism>